<dbReference type="Proteomes" id="UP000886124">
    <property type="component" value="Unassembled WGS sequence"/>
</dbReference>
<evidence type="ECO:0000259" key="1">
    <source>
        <dbReference type="Pfam" id="PF05896"/>
    </source>
</evidence>
<dbReference type="GO" id="GO:0016655">
    <property type="term" value="F:oxidoreductase activity, acting on NAD(P)H, quinone or similar compound as acceptor"/>
    <property type="evidence" value="ECO:0007669"/>
    <property type="project" value="InterPro"/>
</dbReference>
<dbReference type="PANTHER" id="PTHR37839">
    <property type="entry name" value="NA(+)-TRANSLOCATING NADH-QUINONE REDUCTASE SUBUNIT A"/>
    <property type="match status" value="1"/>
</dbReference>
<dbReference type="InterPro" id="IPR011053">
    <property type="entry name" value="Single_hybrid_motif"/>
</dbReference>
<dbReference type="GO" id="GO:0006814">
    <property type="term" value="P:sodium ion transport"/>
    <property type="evidence" value="ECO:0007669"/>
    <property type="project" value="InterPro"/>
</dbReference>
<feature type="non-terminal residue" evidence="2">
    <location>
        <position position="104"/>
    </location>
</feature>
<gene>
    <name evidence="2" type="ORF">ENJ89_04420</name>
</gene>
<dbReference type="AlphaFoldDB" id="A0A7V5PNS1"/>
<reference evidence="2" key="1">
    <citation type="journal article" date="2020" name="mSystems">
        <title>Genome- and Community-Level Interaction Insights into Carbon Utilization and Element Cycling Functions of Hydrothermarchaeota in Hydrothermal Sediment.</title>
        <authorList>
            <person name="Zhou Z."/>
            <person name="Liu Y."/>
            <person name="Xu W."/>
            <person name="Pan J."/>
            <person name="Luo Z.H."/>
            <person name="Li M."/>
        </authorList>
    </citation>
    <scope>NUCLEOTIDE SEQUENCE [LARGE SCALE GENOMIC DNA]</scope>
    <source>
        <strain evidence="2">HyVt-527</strain>
    </source>
</reference>
<comment type="caution">
    <text evidence="2">The sequence shown here is derived from an EMBL/GenBank/DDBJ whole genome shotgun (WGS) entry which is preliminary data.</text>
</comment>
<dbReference type="InterPro" id="IPR056147">
    <property type="entry name" value="NQRA_N"/>
</dbReference>
<protein>
    <submittedName>
        <fullName evidence="2">NADH:ubiquinone reductase (Na(+)-transporting) subunit A</fullName>
    </submittedName>
</protein>
<organism evidence="2">
    <name type="scientific">Caldithrix abyssi</name>
    <dbReference type="NCBI Taxonomy" id="187145"/>
    <lineage>
        <taxon>Bacteria</taxon>
        <taxon>Pseudomonadati</taxon>
        <taxon>Calditrichota</taxon>
        <taxon>Calditrichia</taxon>
        <taxon>Calditrichales</taxon>
        <taxon>Calditrichaceae</taxon>
        <taxon>Caldithrix</taxon>
    </lineage>
</organism>
<dbReference type="EMBL" id="DROD01000300">
    <property type="protein sequence ID" value="HHJ52418.1"/>
    <property type="molecule type" value="Genomic_DNA"/>
</dbReference>
<name>A0A7V5PNS1_CALAY</name>
<evidence type="ECO:0000313" key="2">
    <source>
        <dbReference type="EMBL" id="HHJ52418.1"/>
    </source>
</evidence>
<dbReference type="PANTHER" id="PTHR37839:SF1">
    <property type="entry name" value="NA(+)-TRANSLOCATING NADH-QUINONE REDUCTASE SUBUNIT A"/>
    <property type="match status" value="1"/>
</dbReference>
<accession>A0A7V5PNS1</accession>
<dbReference type="InterPro" id="IPR008703">
    <property type="entry name" value="NqrA"/>
</dbReference>
<dbReference type="SUPFAM" id="SSF51230">
    <property type="entry name" value="Single hybrid motif"/>
    <property type="match status" value="1"/>
</dbReference>
<sequence length="104" mass="11609">MAEFKFKKGYDIPIVGEPEEKMQQVPAPKKVAVLPQEFRGIKPKLLVREGDAVKRGTPLIADKQKMEIVLVAPVSGVVTEINRGERRMLLEVVIESDGKDEPEV</sequence>
<dbReference type="Pfam" id="PF05896">
    <property type="entry name" value="NQRA_N"/>
    <property type="match status" value="1"/>
</dbReference>
<feature type="domain" description="NqrA N-terminal barrel-sandwich hybrid" evidence="1">
    <location>
        <begin position="5"/>
        <end position="97"/>
    </location>
</feature>
<proteinExistence type="predicted"/>
<dbReference type="Gene3D" id="2.40.50.100">
    <property type="match status" value="1"/>
</dbReference>